<dbReference type="EMBL" id="VFMN01000001">
    <property type="protein sequence ID" value="TQJ08125.1"/>
    <property type="molecule type" value="Genomic_DNA"/>
</dbReference>
<dbReference type="PIRSF" id="PIRSF016719">
    <property type="entry name" value="UCP016719"/>
    <property type="match status" value="1"/>
</dbReference>
<dbReference type="Pfam" id="PF07075">
    <property type="entry name" value="NamZ_N"/>
    <property type="match status" value="1"/>
</dbReference>
<dbReference type="Pfam" id="PF20732">
    <property type="entry name" value="NamZ_C"/>
    <property type="match status" value="1"/>
</dbReference>
<dbReference type="RefSeq" id="WP_141847613.1">
    <property type="nucleotide sequence ID" value="NZ_BAAAPR010000002.1"/>
</dbReference>
<dbReference type="Gene3D" id="3.40.50.12170">
    <property type="entry name" value="Uncharacterised protein PF07075, DUF1343"/>
    <property type="match status" value="1"/>
</dbReference>
<name>A0A542DYF2_9MICO</name>
<dbReference type="InterPro" id="IPR036188">
    <property type="entry name" value="FAD/NAD-bd_sf"/>
</dbReference>
<keyword evidence="1" id="KW-0732">Signal</keyword>
<feature type="chain" id="PRO_5021827311" evidence="1">
    <location>
        <begin position="41"/>
        <end position="458"/>
    </location>
</feature>
<evidence type="ECO:0000313" key="5">
    <source>
        <dbReference type="Proteomes" id="UP000317893"/>
    </source>
</evidence>
<dbReference type="InterPro" id="IPR008302">
    <property type="entry name" value="NamZ"/>
</dbReference>
<dbReference type="PANTHER" id="PTHR42915:SF1">
    <property type="entry name" value="PEPTIDOGLYCAN BETA-N-ACETYLMURAMIDASE NAMZ"/>
    <property type="match status" value="1"/>
</dbReference>
<dbReference type="GO" id="GO:0033922">
    <property type="term" value="F:peptidoglycan beta-N-acetylmuramidase activity"/>
    <property type="evidence" value="ECO:0007669"/>
    <property type="project" value="InterPro"/>
</dbReference>
<sequence length="458" mass="48536">MSDVNKDVSHSTLGRRGLLGAAGAGAATVLGAVAASSAHAAGSPTPSDLAAAKRRTVTPGADVAAADGWSIFAGRRIGVITNPTGVVRDGLRSIVDVMVESGKVEVGGVFGPEHGFRGTAQAGSSEGTYVDERTGVTVYDAYGASIDSFGTMFSAAKVDTIVFDIQDVGARFYTYIWTMYNAMAAAAKAGLRFVVLDRPNPVGGQAKGPVLQPGYTSGVGLDAIAQQHGMTAGEIARFFNGEFMPTVAGATIKQVQVVRVEGWNARRTFDATGLPWILPSPNMPTPTTAVLYPGTCLFEATNLSEGRGTTKPFELIGAPYVDFRWAERLQQATLPGVEFREAYFTPTFSKWLNTTCGGVQVHVDDPDAVDAILTATTMMTVARDLYPAKTWGGTGGAGATDGFDWRGDAGRWIDLLTGSDRFRTMFAAGASAQQIAAAWRSELAAFERRRRPYLIYNR</sequence>
<comment type="caution">
    <text evidence="4">The sequence shown here is derived from an EMBL/GenBank/DDBJ whole genome shotgun (WGS) entry which is preliminary data.</text>
</comment>
<dbReference type="InterPro" id="IPR048503">
    <property type="entry name" value="NamZ_C"/>
</dbReference>
<feature type="domain" description="Peptidoglycan beta-N-acetylmuramidase NamZ C-terminal" evidence="3">
    <location>
        <begin position="290"/>
        <end position="456"/>
    </location>
</feature>
<proteinExistence type="predicted"/>
<reference evidence="4 5" key="1">
    <citation type="submission" date="2019-06" db="EMBL/GenBank/DDBJ databases">
        <title>Sequencing the genomes of 1000 actinobacteria strains.</title>
        <authorList>
            <person name="Klenk H.-P."/>
        </authorList>
    </citation>
    <scope>NUCLEOTIDE SEQUENCE [LARGE SCALE GENOMIC DNA]</scope>
    <source>
        <strain evidence="4 5">DSM 18607</strain>
    </source>
</reference>
<dbReference type="SUPFAM" id="SSF51905">
    <property type="entry name" value="FAD/NAD(P)-binding domain"/>
    <property type="match status" value="1"/>
</dbReference>
<protein>
    <submittedName>
        <fullName evidence="4">Uncharacterized protein YbbC (DUF1343 family)</fullName>
    </submittedName>
</protein>
<evidence type="ECO:0000313" key="4">
    <source>
        <dbReference type="EMBL" id="TQJ08125.1"/>
    </source>
</evidence>
<dbReference type="InterPro" id="IPR006311">
    <property type="entry name" value="TAT_signal"/>
</dbReference>
<dbReference type="PROSITE" id="PS51318">
    <property type="entry name" value="TAT"/>
    <property type="match status" value="1"/>
</dbReference>
<keyword evidence="5" id="KW-1185">Reference proteome</keyword>
<dbReference type="OrthoDB" id="9801061at2"/>
<evidence type="ECO:0000259" key="2">
    <source>
        <dbReference type="Pfam" id="PF07075"/>
    </source>
</evidence>
<dbReference type="PANTHER" id="PTHR42915">
    <property type="entry name" value="HYPOTHETICAL 460 KDA PROTEIN IN FEUA-SIGW INTERGENIC REGION [PRECURSOR]"/>
    <property type="match status" value="1"/>
</dbReference>
<feature type="domain" description="Peptidoglycan beta-N-acetylmuramidase NamZ N-terminal" evidence="2">
    <location>
        <begin position="77"/>
        <end position="286"/>
    </location>
</feature>
<dbReference type="Proteomes" id="UP000317893">
    <property type="component" value="Unassembled WGS sequence"/>
</dbReference>
<dbReference type="Gene3D" id="3.90.1150.140">
    <property type="match status" value="1"/>
</dbReference>
<accession>A0A542DYF2</accession>
<dbReference type="InterPro" id="IPR048502">
    <property type="entry name" value="NamZ_N"/>
</dbReference>
<evidence type="ECO:0000256" key="1">
    <source>
        <dbReference type="SAM" id="SignalP"/>
    </source>
</evidence>
<evidence type="ECO:0000259" key="3">
    <source>
        <dbReference type="Pfam" id="PF20732"/>
    </source>
</evidence>
<dbReference type="AlphaFoldDB" id="A0A542DYF2"/>
<feature type="signal peptide" evidence="1">
    <location>
        <begin position="1"/>
        <end position="40"/>
    </location>
</feature>
<organism evidence="4 5">
    <name type="scientific">Lapillicoccus jejuensis</name>
    <dbReference type="NCBI Taxonomy" id="402171"/>
    <lineage>
        <taxon>Bacteria</taxon>
        <taxon>Bacillati</taxon>
        <taxon>Actinomycetota</taxon>
        <taxon>Actinomycetes</taxon>
        <taxon>Micrococcales</taxon>
        <taxon>Intrasporangiaceae</taxon>
        <taxon>Lapillicoccus</taxon>
    </lineage>
</organism>
<gene>
    <name evidence="4" type="ORF">FB458_1209</name>
</gene>